<sequence>MGEVALDWFAALRRDCVYIEALSDAAAAPDDYPAALRAFLQHFGVQDIDGLLIGGDACLNPESAVAEALRRQNLRPFARERYGLDYFSLTSEDRVVRWFHDGERTGRMLAPDFTRFLLHRCLLLCDRAEAFGEGEAAALLAESWAVFLRRQLGEAGADLTDPWWPLWPDAASGAGG</sequence>
<proteinExistence type="predicted"/>
<dbReference type="Proteomes" id="UP000604481">
    <property type="component" value="Unassembled WGS sequence"/>
</dbReference>
<accession>A0A8J7FIB3</accession>
<evidence type="ECO:0000313" key="1">
    <source>
        <dbReference type="EMBL" id="MBE9607902.1"/>
    </source>
</evidence>
<organism evidence="1 2">
    <name type="scientific">Chitinilyticum piscinae</name>
    <dbReference type="NCBI Taxonomy" id="2866724"/>
    <lineage>
        <taxon>Bacteria</taxon>
        <taxon>Pseudomonadati</taxon>
        <taxon>Pseudomonadota</taxon>
        <taxon>Betaproteobacteria</taxon>
        <taxon>Neisseriales</taxon>
        <taxon>Chitinibacteraceae</taxon>
        <taxon>Chitinilyticum</taxon>
    </lineage>
</organism>
<protein>
    <submittedName>
        <fullName evidence="1">Uncharacterized protein</fullName>
    </submittedName>
</protein>
<gene>
    <name evidence="1" type="ORF">INR99_00925</name>
</gene>
<name>A0A8J7FIB3_9NEIS</name>
<dbReference type="EMBL" id="JADFUA010000001">
    <property type="protein sequence ID" value="MBE9607902.1"/>
    <property type="molecule type" value="Genomic_DNA"/>
</dbReference>
<evidence type="ECO:0000313" key="2">
    <source>
        <dbReference type="Proteomes" id="UP000604481"/>
    </source>
</evidence>
<comment type="caution">
    <text evidence="1">The sequence shown here is derived from an EMBL/GenBank/DDBJ whole genome shotgun (WGS) entry which is preliminary data.</text>
</comment>
<dbReference type="SUPFAM" id="SSF160631">
    <property type="entry name" value="SMI1/KNR4-like"/>
    <property type="match status" value="1"/>
</dbReference>
<dbReference type="RefSeq" id="WP_194114411.1">
    <property type="nucleotide sequence ID" value="NZ_JADFUA010000001.1"/>
</dbReference>
<reference evidence="1 2" key="1">
    <citation type="submission" date="2020-10" db="EMBL/GenBank/DDBJ databases">
        <title>The genome sequence of Chitinilyticum litopenaei 4Y14.</title>
        <authorList>
            <person name="Liu Y."/>
        </authorList>
    </citation>
    <scope>NUCLEOTIDE SEQUENCE [LARGE SCALE GENOMIC DNA]</scope>
    <source>
        <strain evidence="1 2">4Y14</strain>
    </source>
</reference>
<keyword evidence="2" id="KW-1185">Reference proteome</keyword>
<dbReference type="InterPro" id="IPR037883">
    <property type="entry name" value="Knr4/Smi1-like_sf"/>
</dbReference>
<dbReference type="AlphaFoldDB" id="A0A8J7FIB3"/>